<name>A0A074KP76_9BACT</name>
<dbReference type="InterPro" id="IPR041657">
    <property type="entry name" value="HTH_17"/>
</dbReference>
<gene>
    <name evidence="2" type="ORF">EL17_21380</name>
</gene>
<dbReference type="InterPro" id="IPR009061">
    <property type="entry name" value="DNA-bd_dom_put_sf"/>
</dbReference>
<dbReference type="EMBL" id="JMIH01000039">
    <property type="protein sequence ID" value="KEO71741.1"/>
    <property type="molecule type" value="Genomic_DNA"/>
</dbReference>
<evidence type="ECO:0000259" key="1">
    <source>
        <dbReference type="Pfam" id="PF12728"/>
    </source>
</evidence>
<dbReference type="Proteomes" id="UP000027821">
    <property type="component" value="Unassembled WGS sequence"/>
</dbReference>
<proteinExistence type="predicted"/>
<accession>A0A074KP76</accession>
<organism evidence="2 3">
    <name type="scientific">Anditalea andensis</name>
    <dbReference type="NCBI Taxonomy" id="1048983"/>
    <lineage>
        <taxon>Bacteria</taxon>
        <taxon>Pseudomonadati</taxon>
        <taxon>Bacteroidota</taxon>
        <taxon>Cytophagia</taxon>
        <taxon>Cytophagales</taxon>
        <taxon>Cytophagaceae</taxon>
        <taxon>Anditalea</taxon>
    </lineage>
</organism>
<dbReference type="Pfam" id="PF12728">
    <property type="entry name" value="HTH_17"/>
    <property type="match status" value="1"/>
</dbReference>
<protein>
    <submittedName>
        <fullName evidence="2">Excisionase</fullName>
    </submittedName>
</protein>
<dbReference type="eggNOG" id="COG3311">
    <property type="taxonomic scope" value="Bacteria"/>
</dbReference>
<dbReference type="OrthoDB" id="597977at2"/>
<reference evidence="2 3" key="1">
    <citation type="submission" date="2014-04" db="EMBL/GenBank/DDBJ databases">
        <title>Characterization and application of a salt tolerant electro-active bacterium.</title>
        <authorList>
            <person name="Yang L."/>
            <person name="Wei S."/>
            <person name="Tay Q.X.M."/>
        </authorList>
    </citation>
    <scope>NUCLEOTIDE SEQUENCE [LARGE SCALE GENOMIC DNA]</scope>
    <source>
        <strain evidence="2 3">LY1</strain>
    </source>
</reference>
<dbReference type="RefSeq" id="WP_035079361.1">
    <property type="nucleotide sequence ID" value="NZ_JMIH01000039.1"/>
</dbReference>
<dbReference type="AlphaFoldDB" id="A0A074KP76"/>
<comment type="caution">
    <text evidence="2">The sequence shown here is derived from an EMBL/GenBank/DDBJ whole genome shotgun (WGS) entry which is preliminary data.</text>
</comment>
<evidence type="ECO:0000313" key="2">
    <source>
        <dbReference type="EMBL" id="KEO71741.1"/>
    </source>
</evidence>
<sequence>MENELILHKLNRIEKFIFGLKDILNTEELSDYTGFKISYIYKLVNQSKIPYSKPNGGSLFFECKKIDAWLLQNPSKSVDEIKREAFHYTRRK</sequence>
<feature type="domain" description="Helix-turn-helix" evidence="1">
    <location>
        <begin position="24"/>
        <end position="73"/>
    </location>
</feature>
<evidence type="ECO:0000313" key="3">
    <source>
        <dbReference type="Proteomes" id="UP000027821"/>
    </source>
</evidence>
<dbReference type="STRING" id="1048983.EL17_21380"/>
<keyword evidence="3" id="KW-1185">Reference proteome</keyword>
<dbReference type="SUPFAM" id="SSF46955">
    <property type="entry name" value="Putative DNA-binding domain"/>
    <property type="match status" value="1"/>
</dbReference>